<keyword evidence="2" id="KW-1185">Reference proteome</keyword>
<proteinExistence type="predicted"/>
<protein>
    <recommendedName>
        <fullName evidence="3">Ester cyclase</fullName>
    </recommendedName>
</protein>
<accession>A0A9W6VFZ0</accession>
<dbReference type="PANTHER" id="PTHR38436:SF1">
    <property type="entry name" value="ESTER CYCLASE"/>
    <property type="match status" value="1"/>
</dbReference>
<dbReference type="SUPFAM" id="SSF54427">
    <property type="entry name" value="NTF2-like"/>
    <property type="match status" value="1"/>
</dbReference>
<dbReference type="InterPro" id="IPR032710">
    <property type="entry name" value="NTF2-like_dom_sf"/>
</dbReference>
<dbReference type="AlphaFoldDB" id="A0A9W6VFZ0"/>
<dbReference type="Gene3D" id="3.10.450.50">
    <property type="match status" value="1"/>
</dbReference>
<gene>
    <name evidence="1" type="ORF">Atai01_38840</name>
</gene>
<organism evidence="1 2">
    <name type="scientific">Amycolatopsis taiwanensis</name>
    <dbReference type="NCBI Taxonomy" id="342230"/>
    <lineage>
        <taxon>Bacteria</taxon>
        <taxon>Bacillati</taxon>
        <taxon>Actinomycetota</taxon>
        <taxon>Actinomycetes</taxon>
        <taxon>Pseudonocardiales</taxon>
        <taxon>Pseudonocardiaceae</taxon>
        <taxon>Amycolatopsis</taxon>
    </lineage>
</organism>
<reference evidence="1" key="1">
    <citation type="submission" date="2023-03" db="EMBL/GenBank/DDBJ databases">
        <title>Amycolatopsis taiwanensis NBRC 103393.</title>
        <authorList>
            <person name="Ichikawa N."/>
            <person name="Sato H."/>
            <person name="Tonouchi N."/>
        </authorList>
    </citation>
    <scope>NUCLEOTIDE SEQUENCE</scope>
    <source>
        <strain evidence="1">NBRC 103393</strain>
    </source>
</reference>
<name>A0A9W6VFZ0_9PSEU</name>
<evidence type="ECO:0000313" key="2">
    <source>
        <dbReference type="Proteomes" id="UP001165136"/>
    </source>
</evidence>
<dbReference type="EMBL" id="BSTI01000008">
    <property type="protein sequence ID" value="GLY67265.1"/>
    <property type="molecule type" value="Genomic_DNA"/>
</dbReference>
<dbReference type="Proteomes" id="UP001165136">
    <property type="component" value="Unassembled WGS sequence"/>
</dbReference>
<evidence type="ECO:0000313" key="1">
    <source>
        <dbReference type="EMBL" id="GLY67265.1"/>
    </source>
</evidence>
<dbReference type="Pfam" id="PF07366">
    <property type="entry name" value="SnoaL"/>
    <property type="match status" value="1"/>
</dbReference>
<dbReference type="GO" id="GO:0030638">
    <property type="term" value="P:polyketide metabolic process"/>
    <property type="evidence" value="ECO:0007669"/>
    <property type="project" value="InterPro"/>
</dbReference>
<dbReference type="InterPro" id="IPR009959">
    <property type="entry name" value="Cyclase_SnoaL-like"/>
</dbReference>
<dbReference type="PANTHER" id="PTHR38436">
    <property type="entry name" value="POLYKETIDE CYCLASE SNOAL-LIKE DOMAIN"/>
    <property type="match status" value="1"/>
</dbReference>
<evidence type="ECO:0008006" key="3">
    <source>
        <dbReference type="Google" id="ProtNLM"/>
    </source>
</evidence>
<comment type="caution">
    <text evidence="1">The sequence shown here is derived from an EMBL/GenBank/DDBJ whole genome shotgun (WGS) entry which is preliminary data.</text>
</comment>
<sequence>MEWHKRQVRRFYAEIWNQVDTAAIPEVLDAAVTFRGSLGSVRTGHAEFSAYVHEVTGALADYRCDIERLVAEGDQVVAKMMFSGVHRASLLGMPATGRRVAWAGAAFFSFRDGLVADLWVLGDLAGLQKQLSE</sequence>